<accession>A0A0F9IHC1</accession>
<dbReference type="AlphaFoldDB" id="A0A0F9IHC1"/>
<evidence type="ECO:0000313" key="2">
    <source>
        <dbReference type="EMBL" id="KKM19174.1"/>
    </source>
</evidence>
<comment type="caution">
    <text evidence="2">The sequence shown here is derived from an EMBL/GenBank/DDBJ whole genome shotgun (WGS) entry which is preliminary data.</text>
</comment>
<keyword evidence="1" id="KW-0812">Transmembrane</keyword>
<keyword evidence="1" id="KW-1133">Transmembrane helix</keyword>
<sequence length="32" mass="3558">MSFKEHVALVIKISAAVVGYLAFLYVVFEVLT</sequence>
<organism evidence="2">
    <name type="scientific">marine sediment metagenome</name>
    <dbReference type="NCBI Taxonomy" id="412755"/>
    <lineage>
        <taxon>unclassified sequences</taxon>
        <taxon>metagenomes</taxon>
        <taxon>ecological metagenomes</taxon>
    </lineage>
</organism>
<keyword evidence="1" id="KW-0472">Membrane</keyword>
<proteinExistence type="predicted"/>
<dbReference type="EMBL" id="LAZR01014050">
    <property type="protein sequence ID" value="KKM19174.1"/>
    <property type="molecule type" value="Genomic_DNA"/>
</dbReference>
<protein>
    <submittedName>
        <fullName evidence="2">Uncharacterized protein</fullName>
    </submittedName>
</protein>
<name>A0A0F9IHC1_9ZZZZ</name>
<reference evidence="2" key="1">
    <citation type="journal article" date="2015" name="Nature">
        <title>Complex archaea that bridge the gap between prokaryotes and eukaryotes.</title>
        <authorList>
            <person name="Spang A."/>
            <person name="Saw J.H."/>
            <person name="Jorgensen S.L."/>
            <person name="Zaremba-Niedzwiedzka K."/>
            <person name="Martijn J."/>
            <person name="Lind A.E."/>
            <person name="van Eijk R."/>
            <person name="Schleper C."/>
            <person name="Guy L."/>
            <person name="Ettema T.J."/>
        </authorList>
    </citation>
    <scope>NUCLEOTIDE SEQUENCE</scope>
</reference>
<evidence type="ECO:0000256" key="1">
    <source>
        <dbReference type="SAM" id="Phobius"/>
    </source>
</evidence>
<feature type="transmembrane region" description="Helical" evidence="1">
    <location>
        <begin position="7"/>
        <end position="28"/>
    </location>
</feature>
<gene>
    <name evidence="2" type="ORF">LCGC14_1658410</name>
</gene>